<keyword evidence="1" id="KW-1133">Transmembrane helix</keyword>
<sequence length="53" mass="6174">MIINHEVPSLNLKLMLVVLLEHQLIYILMLLAVFRCHNSVDISVMQMVEKAIR</sequence>
<name>A0A183HMK2_9BILA</name>
<keyword evidence="1" id="KW-0472">Membrane</keyword>
<dbReference type="AlphaFoldDB" id="A0A183HMK2"/>
<dbReference type="Proteomes" id="UP000267606">
    <property type="component" value="Unassembled WGS sequence"/>
</dbReference>
<dbReference type="EMBL" id="UZAJ01010081">
    <property type="protein sequence ID" value="VDO57030.1"/>
    <property type="molecule type" value="Genomic_DNA"/>
</dbReference>
<reference evidence="2 3" key="2">
    <citation type="submission" date="2018-11" db="EMBL/GenBank/DDBJ databases">
        <authorList>
            <consortium name="Pathogen Informatics"/>
        </authorList>
    </citation>
    <scope>NUCLEOTIDE SEQUENCE [LARGE SCALE GENOMIC DNA]</scope>
</reference>
<feature type="transmembrane region" description="Helical" evidence="1">
    <location>
        <begin position="12"/>
        <end position="34"/>
    </location>
</feature>
<proteinExistence type="predicted"/>
<evidence type="ECO:0000256" key="1">
    <source>
        <dbReference type="SAM" id="Phobius"/>
    </source>
</evidence>
<organism evidence="4">
    <name type="scientific">Onchocerca flexuosa</name>
    <dbReference type="NCBI Taxonomy" id="387005"/>
    <lineage>
        <taxon>Eukaryota</taxon>
        <taxon>Metazoa</taxon>
        <taxon>Ecdysozoa</taxon>
        <taxon>Nematoda</taxon>
        <taxon>Chromadorea</taxon>
        <taxon>Rhabditida</taxon>
        <taxon>Spirurina</taxon>
        <taxon>Spiruromorpha</taxon>
        <taxon>Filarioidea</taxon>
        <taxon>Onchocercidae</taxon>
        <taxon>Onchocerca</taxon>
    </lineage>
</organism>
<protein>
    <submittedName>
        <fullName evidence="2 4">Uncharacterized protein</fullName>
    </submittedName>
</protein>
<evidence type="ECO:0000313" key="3">
    <source>
        <dbReference type="Proteomes" id="UP000267606"/>
    </source>
</evidence>
<accession>A0A183HMK2</accession>
<keyword evidence="3" id="KW-1185">Reference proteome</keyword>
<keyword evidence="1" id="KW-0812">Transmembrane</keyword>
<dbReference type="WBParaSite" id="OFLC_0000871301-mRNA-1">
    <property type="protein sequence ID" value="OFLC_0000871301-mRNA-1"/>
    <property type="gene ID" value="OFLC_0000871301"/>
</dbReference>
<reference evidence="4" key="1">
    <citation type="submission" date="2016-06" db="UniProtKB">
        <authorList>
            <consortium name="WormBaseParasite"/>
        </authorList>
    </citation>
    <scope>IDENTIFICATION</scope>
</reference>
<evidence type="ECO:0000313" key="4">
    <source>
        <dbReference type="WBParaSite" id="OFLC_0000871301-mRNA-1"/>
    </source>
</evidence>
<evidence type="ECO:0000313" key="2">
    <source>
        <dbReference type="EMBL" id="VDO57030.1"/>
    </source>
</evidence>
<gene>
    <name evidence="2" type="ORF">OFLC_LOCUS8716</name>
</gene>